<keyword evidence="2" id="KW-1185">Reference proteome</keyword>
<protein>
    <submittedName>
        <fullName evidence="1">Minor capsid protein</fullName>
    </submittedName>
</protein>
<dbReference type="PATRIC" id="fig|1423738.3.peg.1621"/>
<evidence type="ECO:0000313" key="1">
    <source>
        <dbReference type="EMBL" id="KRM79427.1"/>
    </source>
</evidence>
<name>A0A0R2BV75_9LACO</name>
<dbReference type="Proteomes" id="UP000051813">
    <property type="component" value="Unassembled WGS sequence"/>
</dbReference>
<evidence type="ECO:0000313" key="2">
    <source>
        <dbReference type="Proteomes" id="UP000051813"/>
    </source>
</evidence>
<reference evidence="1 2" key="1">
    <citation type="journal article" date="2015" name="Genome Announc.">
        <title>Expanding the biotechnology potential of lactobacilli through comparative genomics of 213 strains and associated genera.</title>
        <authorList>
            <person name="Sun Z."/>
            <person name="Harris H.M."/>
            <person name="McCann A."/>
            <person name="Guo C."/>
            <person name="Argimon S."/>
            <person name="Zhang W."/>
            <person name="Yang X."/>
            <person name="Jeffery I.B."/>
            <person name="Cooney J.C."/>
            <person name="Kagawa T.F."/>
            <person name="Liu W."/>
            <person name="Song Y."/>
            <person name="Salvetti E."/>
            <person name="Wrobel A."/>
            <person name="Rasinkangas P."/>
            <person name="Parkhill J."/>
            <person name="Rea M.C."/>
            <person name="O'Sullivan O."/>
            <person name="Ritari J."/>
            <person name="Douillard F.P."/>
            <person name="Paul Ross R."/>
            <person name="Yang R."/>
            <person name="Briner A.E."/>
            <person name="Felis G.E."/>
            <person name="de Vos W.M."/>
            <person name="Barrangou R."/>
            <person name="Klaenhammer T.R."/>
            <person name="Caufield P.W."/>
            <person name="Cui Y."/>
            <person name="Zhang H."/>
            <person name="O'Toole P.W."/>
        </authorList>
    </citation>
    <scope>NUCLEOTIDE SEQUENCE [LARGE SCALE GENOMIC DNA]</scope>
    <source>
        <strain evidence="1 2">DSM 20335</strain>
    </source>
</reference>
<dbReference type="AlphaFoldDB" id="A0A0R2BV75"/>
<dbReference type="InterPro" id="IPR009319">
    <property type="entry name" value="Phage_A118_VSP1"/>
</dbReference>
<proteinExistence type="predicted"/>
<organism evidence="1 2">
    <name type="scientific">Lapidilactobacillus dextrinicus DSM 20335</name>
    <dbReference type="NCBI Taxonomy" id="1423738"/>
    <lineage>
        <taxon>Bacteria</taxon>
        <taxon>Bacillati</taxon>
        <taxon>Bacillota</taxon>
        <taxon>Bacilli</taxon>
        <taxon>Lactobacillales</taxon>
        <taxon>Lactobacillaceae</taxon>
        <taxon>Lapidilactobacillus</taxon>
    </lineage>
</organism>
<sequence length="375" mass="42433">MQQDANSAIDIYAQMEQDIYALIFKTIKTTKYDSVDADNALAWQLEQLSKMGVLNKQVIQLVSKYTHKSEEAIEHLVQDNGIQIVDEVDQELSDLLHKKVDVGDDTRDIINSQLNQTMHDLDNTVSQTLLTTSSAHNSAVQVFQNIVKQTTIATSTGLKTHQQALNETCEKWISNGIPVLVDKAGRRRSIEGYARTVIQSTSHRTFNNLRLKRMEDYGTHLALMSSHPAAREACAPIQGKVINLVPTSSKDYNPKYDSIYNHGYGEASGVLGINCTHVLYPFIEELNTNNQPQYDEDEAIKNGELQAKQRGYERAIRDTKKKLEAAKALGDEAGIQHYKSLLASQQKRLREFIKPHDFLHRDYSREKIFNKQSAN</sequence>
<dbReference type="GO" id="GO:0005198">
    <property type="term" value="F:structural molecule activity"/>
    <property type="evidence" value="ECO:0007669"/>
    <property type="project" value="InterPro"/>
</dbReference>
<comment type="caution">
    <text evidence="1">The sequence shown here is derived from an EMBL/GenBank/DDBJ whole genome shotgun (WGS) entry which is preliminary data.</text>
</comment>
<gene>
    <name evidence="1" type="ORF">FC84_GL001603</name>
</gene>
<dbReference type="Pfam" id="PF06152">
    <property type="entry name" value="Phage_min_cap2"/>
    <property type="match status" value="1"/>
</dbReference>
<dbReference type="EMBL" id="AYYK01000004">
    <property type="protein sequence ID" value="KRM79427.1"/>
    <property type="molecule type" value="Genomic_DNA"/>
</dbReference>
<dbReference type="STRING" id="1423738.FC84_GL001603"/>
<accession>A0A0R2BV75</accession>